<dbReference type="RefSeq" id="WP_035505718.1">
    <property type="nucleotide sequence ID" value="NZ_CCDH010000002.1"/>
</dbReference>
<name>A0A024P2Y0_9BACI</name>
<feature type="domain" description="DUF1659" evidence="1">
    <location>
        <begin position="2"/>
        <end position="73"/>
    </location>
</feature>
<organism evidence="2 3">
    <name type="scientific">Halobacillus karajensis</name>
    <dbReference type="NCBI Taxonomy" id="195088"/>
    <lineage>
        <taxon>Bacteria</taxon>
        <taxon>Bacillati</taxon>
        <taxon>Bacillota</taxon>
        <taxon>Bacilli</taxon>
        <taxon>Bacillales</taxon>
        <taxon>Bacillaceae</taxon>
        <taxon>Halobacillus</taxon>
    </lineage>
</organism>
<reference evidence="2 3" key="2">
    <citation type="submission" date="2014-05" db="EMBL/GenBank/DDBJ databases">
        <title>Draft genome sequence of Halobacillus karajensis HK-03.</title>
        <authorList>
            <person name="Khelaifia S."/>
            <person name="Croce O."/>
            <person name="Lagier J.C."/>
            <person name="Raoult D."/>
        </authorList>
    </citation>
    <scope>NUCLEOTIDE SEQUENCE [LARGE SCALE GENOMIC DNA]</scope>
    <source>
        <strain evidence="2 3">HD-03</strain>
    </source>
</reference>
<dbReference type="InterPro" id="IPR012454">
    <property type="entry name" value="DUF1659"/>
</dbReference>
<sequence>MAVQTLKVDTRLQFVLSTGQDEEGNMVTKRKTFNNIKTDATNEQLHEVAVALSPLQQHILVDIARDDRSILTES</sequence>
<dbReference type="AlphaFoldDB" id="A0A024P2Y0"/>
<evidence type="ECO:0000313" key="3">
    <source>
        <dbReference type="Proteomes" id="UP000028868"/>
    </source>
</evidence>
<comment type="caution">
    <text evidence="2">The sequence shown here is derived from an EMBL/GenBank/DDBJ whole genome shotgun (WGS) entry which is preliminary data.</text>
</comment>
<evidence type="ECO:0000313" key="2">
    <source>
        <dbReference type="EMBL" id="CDQ22408.1"/>
    </source>
</evidence>
<keyword evidence="3" id="KW-1185">Reference proteome</keyword>
<accession>A0A024P2Y0</accession>
<evidence type="ECO:0000259" key="1">
    <source>
        <dbReference type="Pfam" id="PF07872"/>
    </source>
</evidence>
<gene>
    <name evidence="2" type="ORF">BN983_00616</name>
</gene>
<dbReference type="EMBL" id="CCDI010000001">
    <property type="protein sequence ID" value="CDQ22408.1"/>
    <property type="molecule type" value="Genomic_DNA"/>
</dbReference>
<protein>
    <recommendedName>
        <fullName evidence="1">DUF1659 domain-containing protein</fullName>
    </recommendedName>
</protein>
<dbReference type="OrthoDB" id="48766at2"/>
<dbReference type="Proteomes" id="UP000028868">
    <property type="component" value="Unassembled WGS sequence"/>
</dbReference>
<proteinExistence type="predicted"/>
<dbReference type="Pfam" id="PF07872">
    <property type="entry name" value="DUF1659"/>
    <property type="match status" value="1"/>
</dbReference>
<reference evidence="3" key="1">
    <citation type="submission" date="2014-03" db="EMBL/GenBank/DDBJ databases">
        <authorList>
            <person name="Urmite Genomes U."/>
        </authorList>
    </citation>
    <scope>NUCLEOTIDE SEQUENCE [LARGE SCALE GENOMIC DNA]</scope>
    <source>
        <strain evidence="3">HD-03</strain>
    </source>
</reference>